<reference evidence="2" key="1">
    <citation type="journal article" date="2022" name="bioRxiv">
        <title>Sequencing and chromosome-scale assembly of the giantPleurodeles waltlgenome.</title>
        <authorList>
            <person name="Brown T."/>
            <person name="Elewa A."/>
            <person name="Iarovenko S."/>
            <person name="Subramanian E."/>
            <person name="Araus A.J."/>
            <person name="Petzold A."/>
            <person name="Susuki M."/>
            <person name="Suzuki K.-i.T."/>
            <person name="Hayashi T."/>
            <person name="Toyoda A."/>
            <person name="Oliveira C."/>
            <person name="Osipova E."/>
            <person name="Leigh N.D."/>
            <person name="Simon A."/>
            <person name="Yun M.H."/>
        </authorList>
    </citation>
    <scope>NUCLEOTIDE SEQUENCE</scope>
    <source>
        <strain evidence="2">20211129_DDA</strain>
        <tissue evidence="2">Liver</tissue>
    </source>
</reference>
<feature type="region of interest" description="Disordered" evidence="1">
    <location>
        <begin position="1"/>
        <end position="84"/>
    </location>
</feature>
<name>A0AAV7PIU5_PLEWA</name>
<protein>
    <submittedName>
        <fullName evidence="2">Uncharacterized protein</fullName>
    </submittedName>
</protein>
<evidence type="ECO:0000313" key="2">
    <source>
        <dbReference type="EMBL" id="KAJ1128198.1"/>
    </source>
</evidence>
<dbReference type="EMBL" id="JANPWB010000011">
    <property type="protein sequence ID" value="KAJ1128198.1"/>
    <property type="molecule type" value="Genomic_DNA"/>
</dbReference>
<feature type="compositionally biased region" description="Basic and acidic residues" evidence="1">
    <location>
        <begin position="18"/>
        <end position="32"/>
    </location>
</feature>
<dbReference type="AlphaFoldDB" id="A0AAV7PIU5"/>
<gene>
    <name evidence="2" type="ORF">NDU88_006577</name>
</gene>
<organism evidence="2 3">
    <name type="scientific">Pleurodeles waltl</name>
    <name type="common">Iberian ribbed newt</name>
    <dbReference type="NCBI Taxonomy" id="8319"/>
    <lineage>
        <taxon>Eukaryota</taxon>
        <taxon>Metazoa</taxon>
        <taxon>Chordata</taxon>
        <taxon>Craniata</taxon>
        <taxon>Vertebrata</taxon>
        <taxon>Euteleostomi</taxon>
        <taxon>Amphibia</taxon>
        <taxon>Batrachia</taxon>
        <taxon>Caudata</taxon>
        <taxon>Salamandroidea</taxon>
        <taxon>Salamandridae</taxon>
        <taxon>Pleurodelinae</taxon>
        <taxon>Pleurodeles</taxon>
    </lineage>
</organism>
<evidence type="ECO:0000256" key="1">
    <source>
        <dbReference type="SAM" id="MobiDB-lite"/>
    </source>
</evidence>
<sequence length="111" mass="12223">MVRTPGGLSECRQSPHCPRWEEPPTLNHDHNRNLGTARTGLGSREQGPGAKGRPKIKSRSRPEQESDEHSATAMPTPRHSATSFLPRLIPMPSTVKITKSVGLLFPHRSLS</sequence>
<feature type="compositionally biased region" description="Basic and acidic residues" evidence="1">
    <location>
        <begin position="60"/>
        <end position="70"/>
    </location>
</feature>
<comment type="caution">
    <text evidence="2">The sequence shown here is derived from an EMBL/GenBank/DDBJ whole genome shotgun (WGS) entry which is preliminary data.</text>
</comment>
<keyword evidence="3" id="KW-1185">Reference proteome</keyword>
<evidence type="ECO:0000313" key="3">
    <source>
        <dbReference type="Proteomes" id="UP001066276"/>
    </source>
</evidence>
<accession>A0AAV7PIU5</accession>
<proteinExistence type="predicted"/>
<dbReference type="Proteomes" id="UP001066276">
    <property type="component" value="Chromosome 7"/>
</dbReference>